<accession>A0A9D1X5G9</accession>
<feature type="transmembrane region" description="Helical" evidence="1">
    <location>
        <begin position="176"/>
        <end position="195"/>
    </location>
</feature>
<gene>
    <name evidence="2" type="ORF">H9849_07355</name>
</gene>
<keyword evidence="1" id="KW-0812">Transmembrane</keyword>
<reference evidence="2" key="2">
    <citation type="submission" date="2021-04" db="EMBL/GenBank/DDBJ databases">
        <authorList>
            <person name="Gilroy R."/>
        </authorList>
    </citation>
    <scope>NUCLEOTIDE SEQUENCE</scope>
    <source>
        <strain evidence="2">ChiSxjej3B15-1167</strain>
    </source>
</reference>
<keyword evidence="1" id="KW-1133">Transmembrane helix</keyword>
<feature type="transmembrane region" description="Helical" evidence="1">
    <location>
        <begin position="230"/>
        <end position="250"/>
    </location>
</feature>
<dbReference type="InterPro" id="IPR009574">
    <property type="entry name" value="DUF1189"/>
</dbReference>
<evidence type="ECO:0000313" key="3">
    <source>
        <dbReference type="Proteomes" id="UP000886805"/>
    </source>
</evidence>
<dbReference type="EMBL" id="DXEQ01000219">
    <property type="protein sequence ID" value="HIX72826.1"/>
    <property type="molecule type" value="Genomic_DNA"/>
</dbReference>
<name>A0A9D1X5G9_9FIRM</name>
<keyword evidence="1" id="KW-0472">Membrane</keyword>
<sequence length="266" mass="29866">MNQENETGFFRQYFTACFQPGKYKTLLEKKTGGHVLYMVLLLIFLLVIDTIIPFGAWMTSMGGFRGLFLERIPAFTVENGIFTSESPVSFNIGPVLRVEMDSGVEKFTEADVDKDYQEEILVSRTNVLIRSMETMTEIPLSGFADMKLSNQTLVAAIPFLVVMIVIYMLMTLASKAVQYLLMALILGVVCRFGVISPEGKRVSIKEAFLIAMYARTLFAVIESVNSCLGYVIPAFWVTAISVMVVMGYIYRAEVSILKPEQFGKER</sequence>
<proteinExistence type="predicted"/>
<comment type="caution">
    <text evidence="2">The sequence shown here is derived from an EMBL/GenBank/DDBJ whole genome shotgun (WGS) entry which is preliminary data.</text>
</comment>
<dbReference type="AlphaFoldDB" id="A0A9D1X5G9"/>
<reference evidence="2" key="1">
    <citation type="journal article" date="2021" name="PeerJ">
        <title>Extensive microbial diversity within the chicken gut microbiome revealed by metagenomics and culture.</title>
        <authorList>
            <person name="Gilroy R."/>
            <person name="Ravi A."/>
            <person name="Getino M."/>
            <person name="Pursley I."/>
            <person name="Horton D.L."/>
            <person name="Alikhan N.F."/>
            <person name="Baker D."/>
            <person name="Gharbi K."/>
            <person name="Hall N."/>
            <person name="Watson M."/>
            <person name="Adriaenssens E.M."/>
            <person name="Foster-Nyarko E."/>
            <person name="Jarju S."/>
            <person name="Secka A."/>
            <person name="Antonio M."/>
            <person name="Oren A."/>
            <person name="Chaudhuri R.R."/>
            <person name="La Ragione R."/>
            <person name="Hildebrand F."/>
            <person name="Pallen M.J."/>
        </authorList>
    </citation>
    <scope>NUCLEOTIDE SEQUENCE</scope>
    <source>
        <strain evidence="2">ChiSxjej3B15-1167</strain>
    </source>
</reference>
<protein>
    <submittedName>
        <fullName evidence="2">DUF1189 domain-containing protein</fullName>
    </submittedName>
</protein>
<feature type="transmembrane region" description="Helical" evidence="1">
    <location>
        <begin position="153"/>
        <end position="170"/>
    </location>
</feature>
<dbReference type="Pfam" id="PF06691">
    <property type="entry name" value="DUF1189"/>
    <property type="match status" value="1"/>
</dbReference>
<organism evidence="2 3">
    <name type="scientific">Candidatus Anaerobutyricum stercoripullorum</name>
    <dbReference type="NCBI Taxonomy" id="2838456"/>
    <lineage>
        <taxon>Bacteria</taxon>
        <taxon>Bacillati</taxon>
        <taxon>Bacillota</taxon>
        <taxon>Clostridia</taxon>
        <taxon>Lachnospirales</taxon>
        <taxon>Lachnospiraceae</taxon>
        <taxon>Anaerobutyricum</taxon>
    </lineage>
</organism>
<evidence type="ECO:0000256" key="1">
    <source>
        <dbReference type="SAM" id="Phobius"/>
    </source>
</evidence>
<dbReference type="Proteomes" id="UP000886805">
    <property type="component" value="Unassembled WGS sequence"/>
</dbReference>
<evidence type="ECO:0000313" key="2">
    <source>
        <dbReference type="EMBL" id="HIX72826.1"/>
    </source>
</evidence>
<feature type="transmembrane region" description="Helical" evidence="1">
    <location>
        <begin position="35"/>
        <end position="57"/>
    </location>
</feature>